<reference evidence="2 3" key="1">
    <citation type="submission" date="2020-04" db="EMBL/GenBank/DDBJ databases">
        <title>Bacillus sp. UniB3 isolated from commercial digestive syrup.</title>
        <authorList>
            <person name="Thorat V."/>
            <person name="Kirdat K."/>
            <person name="Tiwarekar B."/>
            <person name="Yadav A."/>
        </authorList>
    </citation>
    <scope>NUCLEOTIDE SEQUENCE [LARGE SCALE GENOMIC DNA]</scope>
    <source>
        <strain evidence="2 3">UniB3</strain>
    </source>
</reference>
<evidence type="ECO:0000313" key="2">
    <source>
        <dbReference type="EMBL" id="NMO76052.1"/>
    </source>
</evidence>
<evidence type="ECO:0000259" key="1">
    <source>
        <dbReference type="Pfam" id="PF16804"/>
    </source>
</evidence>
<accession>A0A7Y0PKK7</accession>
<gene>
    <name evidence="2" type="ORF">HHU08_03330</name>
</gene>
<proteinExistence type="predicted"/>
<keyword evidence="3" id="KW-1185">Reference proteome</keyword>
<protein>
    <submittedName>
        <fullName evidence="2">DUF5071 domain-containing protein</fullName>
    </submittedName>
</protein>
<comment type="caution">
    <text evidence="2">The sequence shown here is derived from an EMBL/GenBank/DDBJ whole genome shotgun (WGS) entry which is preliminary data.</text>
</comment>
<evidence type="ECO:0000313" key="3">
    <source>
        <dbReference type="Proteomes" id="UP000588491"/>
    </source>
</evidence>
<dbReference type="Gene3D" id="1.25.40.750">
    <property type="entry name" value="Domain of unknown function DUF5071"/>
    <property type="match status" value="1"/>
</dbReference>
<name>A0A7Y0PKK7_9BACI</name>
<dbReference type="AlphaFoldDB" id="A0A7Y0PKK7"/>
<dbReference type="InterPro" id="IPR031837">
    <property type="entry name" value="DUF5071"/>
</dbReference>
<dbReference type="InterPro" id="IPR038692">
    <property type="entry name" value="Cthe_2751_sf"/>
</dbReference>
<organism evidence="2 3">
    <name type="scientific">Niallia alba</name>
    <dbReference type="NCBI Taxonomy" id="2729105"/>
    <lineage>
        <taxon>Bacteria</taxon>
        <taxon>Bacillati</taxon>
        <taxon>Bacillota</taxon>
        <taxon>Bacilli</taxon>
        <taxon>Bacillales</taxon>
        <taxon>Bacillaceae</taxon>
        <taxon>Niallia</taxon>
    </lineage>
</organism>
<dbReference type="EMBL" id="JABBPK010000001">
    <property type="protein sequence ID" value="NMO76052.1"/>
    <property type="molecule type" value="Genomic_DNA"/>
</dbReference>
<dbReference type="RefSeq" id="WP_016202188.1">
    <property type="nucleotide sequence ID" value="NZ_JABBPK010000001.1"/>
</dbReference>
<dbReference type="Proteomes" id="UP000588491">
    <property type="component" value="Unassembled WGS sequence"/>
</dbReference>
<feature type="domain" description="DUF5071" evidence="1">
    <location>
        <begin position="8"/>
        <end position="125"/>
    </location>
</feature>
<dbReference type="CDD" id="cd11743">
    <property type="entry name" value="Cthe_2751_like"/>
    <property type="match status" value="1"/>
</dbReference>
<sequence>MKNYTEYLPRDKHDSERVNQLKNLSRKELVLLLPGLMEWIQDMNWPVAEEVSELLLTCPDEIVPLIKNVLATNDDVWKYWCLIILVKRLPEDLRMQFKMDLIRLAESPTAGERLEELDEIALEILQMFE</sequence>
<dbReference type="Pfam" id="PF16804">
    <property type="entry name" value="DUF5071"/>
    <property type="match status" value="1"/>
</dbReference>